<gene>
    <name evidence="3" type="ORF">EPA93_21750</name>
</gene>
<dbReference type="Pfam" id="PF14332">
    <property type="entry name" value="DUF4388"/>
    <property type="match status" value="1"/>
</dbReference>
<feature type="region of interest" description="Disordered" evidence="1">
    <location>
        <begin position="159"/>
        <end position="196"/>
    </location>
</feature>
<evidence type="ECO:0000313" key="3">
    <source>
        <dbReference type="EMBL" id="QBD78475.1"/>
    </source>
</evidence>
<reference evidence="3 4" key="1">
    <citation type="submission" date="2019-01" db="EMBL/GenBank/DDBJ databases">
        <title>Ktedonosporobacter rubrisoli SCAWS-G2.</title>
        <authorList>
            <person name="Huang Y."/>
            <person name="Yan B."/>
        </authorList>
    </citation>
    <scope>NUCLEOTIDE SEQUENCE [LARGE SCALE GENOMIC DNA]</scope>
    <source>
        <strain evidence="3 4">SCAWS-G2</strain>
    </source>
</reference>
<feature type="compositionally biased region" description="Low complexity" evidence="1">
    <location>
        <begin position="232"/>
        <end position="245"/>
    </location>
</feature>
<dbReference type="OrthoDB" id="146083at2"/>
<evidence type="ECO:0000313" key="4">
    <source>
        <dbReference type="Proteomes" id="UP000290365"/>
    </source>
</evidence>
<sequence length="495" mass="52755">MVSLIGRLEQLNLASVLQRVEAFSKTGLLVIKQGAHWVEFYFRDGRLMCIGPVRTNATLGERLLHDGLITPHALQETMLTIGEPRPGETRMALTLMDLGHVGHEELRTWSTNKALEVLRIMLTWASGEIHFEEGVAPQADRLLVALSVSSLLTLLPQSSGSAPISQPLQSSPAVSEQPAPQRPAPSTPSPDMPDIAKIPTLMSASQFFTDPSAKAAPSTPEALSPNLKAPEHPQQPAVPAQPSQAKMPVVSKKMPAVAPQMEPLITPDMRPVSAPQEESLFLPNLEAASAPAPSTGSLSLLGNDAGDSSLAISLPVPVKVPIPPRRIDTTFMRPDMLLIPADLSAFREKNPPVQLTPDQWRLLTRADGRTTLQVASQELSMLPEIICQVAGELIAEGLIHVAQPAQQPAPMQELSPVSQEYVASGMSMGYVTPGYASSAAQPWSMPNVSQPGLPFETQSQWGNGGSGATFVPGRGWVASPPPQANNGSFAPVGGR</sequence>
<feature type="compositionally biased region" description="Pro residues" evidence="1">
    <location>
        <begin position="180"/>
        <end position="191"/>
    </location>
</feature>
<feature type="compositionally biased region" description="Polar residues" evidence="1">
    <location>
        <begin position="162"/>
        <end position="174"/>
    </location>
</feature>
<organism evidence="3 4">
    <name type="scientific">Ktedonosporobacter rubrisoli</name>
    <dbReference type="NCBI Taxonomy" id="2509675"/>
    <lineage>
        <taxon>Bacteria</taxon>
        <taxon>Bacillati</taxon>
        <taxon>Chloroflexota</taxon>
        <taxon>Ktedonobacteria</taxon>
        <taxon>Ktedonobacterales</taxon>
        <taxon>Ktedonosporobacteraceae</taxon>
        <taxon>Ktedonosporobacter</taxon>
    </lineage>
</organism>
<dbReference type="EMBL" id="CP035758">
    <property type="protein sequence ID" value="QBD78475.1"/>
    <property type="molecule type" value="Genomic_DNA"/>
</dbReference>
<dbReference type="KEGG" id="kbs:EPA93_21750"/>
<dbReference type="InterPro" id="IPR025497">
    <property type="entry name" value="PatA-like_N"/>
</dbReference>
<dbReference type="Proteomes" id="UP000290365">
    <property type="component" value="Chromosome"/>
</dbReference>
<dbReference type="AlphaFoldDB" id="A0A4P6JT44"/>
<protein>
    <submittedName>
        <fullName evidence="3">DUF4388 domain-containing protein</fullName>
    </submittedName>
</protein>
<name>A0A4P6JT44_KTERU</name>
<evidence type="ECO:0000256" key="1">
    <source>
        <dbReference type="SAM" id="MobiDB-lite"/>
    </source>
</evidence>
<keyword evidence="4" id="KW-1185">Reference proteome</keyword>
<accession>A0A4P6JT44</accession>
<evidence type="ECO:0000259" key="2">
    <source>
        <dbReference type="Pfam" id="PF14332"/>
    </source>
</evidence>
<feature type="domain" description="PatA-like N-terminal" evidence="2">
    <location>
        <begin position="6"/>
        <end position="152"/>
    </location>
</feature>
<feature type="region of interest" description="Disordered" evidence="1">
    <location>
        <begin position="473"/>
        <end position="495"/>
    </location>
</feature>
<feature type="region of interest" description="Disordered" evidence="1">
    <location>
        <begin position="210"/>
        <end position="246"/>
    </location>
</feature>
<proteinExistence type="predicted"/>